<reference evidence="1 2" key="1">
    <citation type="journal article" date="2017" name="Nature">
        <title>The Apostasia genome and the evolution of orchids.</title>
        <authorList>
            <person name="Zhang G.Q."/>
            <person name="Liu K.W."/>
            <person name="Li Z."/>
            <person name="Lohaus R."/>
            <person name="Hsiao Y.Y."/>
            <person name="Niu S.C."/>
            <person name="Wang J.Y."/>
            <person name="Lin Y.C."/>
            <person name="Xu Q."/>
            <person name="Chen L.J."/>
            <person name="Yoshida K."/>
            <person name="Fujiwara S."/>
            <person name="Wang Z.W."/>
            <person name="Zhang Y.Q."/>
            <person name="Mitsuda N."/>
            <person name="Wang M."/>
            <person name="Liu G.H."/>
            <person name="Pecoraro L."/>
            <person name="Huang H.X."/>
            <person name="Xiao X.J."/>
            <person name="Lin M."/>
            <person name="Wu X.Y."/>
            <person name="Wu W.L."/>
            <person name="Chen Y.Y."/>
            <person name="Chang S.B."/>
            <person name="Sakamoto S."/>
            <person name="Ohme-Takagi M."/>
            <person name="Yagi M."/>
            <person name="Zeng S.J."/>
            <person name="Shen C.Y."/>
            <person name="Yeh C.M."/>
            <person name="Luo Y.B."/>
            <person name="Tsai W.C."/>
            <person name="Van de Peer Y."/>
            <person name="Liu Z.J."/>
        </authorList>
    </citation>
    <scope>NUCLEOTIDE SEQUENCE [LARGE SCALE GENOMIC DNA]</scope>
    <source>
        <strain evidence="2">cv. Shenzhen</strain>
        <tissue evidence="1">Stem</tissue>
    </source>
</reference>
<dbReference type="InterPro" id="IPR004158">
    <property type="entry name" value="DUF247_pln"/>
</dbReference>
<name>A0A2I0AW15_9ASPA</name>
<keyword evidence="2" id="KW-1185">Reference proteome</keyword>
<dbReference type="Proteomes" id="UP000236161">
    <property type="component" value="Unassembled WGS sequence"/>
</dbReference>
<sequence>MGRLQGSYNDLDERWTGNAGDGEFLLLMVVDGCFLLEFLRVIEGWATNDYADDDPVFSYHGMLSAEPYDRRDMLVLENQLPLLVLEKLVAVESGETPLIELLAGTGLSLHPLDVYRKSLIHCPAPLPWPS</sequence>
<dbReference type="EMBL" id="KZ451944">
    <property type="protein sequence ID" value="PKA59719.1"/>
    <property type="molecule type" value="Genomic_DNA"/>
</dbReference>
<dbReference type="PANTHER" id="PTHR31549">
    <property type="entry name" value="PROTEIN, PUTATIVE (DUF247)-RELATED-RELATED"/>
    <property type="match status" value="1"/>
</dbReference>
<dbReference type="AlphaFoldDB" id="A0A2I0AW15"/>
<proteinExistence type="predicted"/>
<protein>
    <submittedName>
        <fullName evidence="1">Uncharacterized protein</fullName>
    </submittedName>
</protein>
<evidence type="ECO:0000313" key="1">
    <source>
        <dbReference type="EMBL" id="PKA59719.1"/>
    </source>
</evidence>
<dbReference type="Pfam" id="PF03140">
    <property type="entry name" value="DUF247"/>
    <property type="match status" value="1"/>
</dbReference>
<accession>A0A2I0AW15</accession>
<evidence type="ECO:0000313" key="2">
    <source>
        <dbReference type="Proteomes" id="UP000236161"/>
    </source>
</evidence>
<gene>
    <name evidence="1" type="ORF">AXF42_Ash011843</name>
</gene>
<organism evidence="1 2">
    <name type="scientific">Apostasia shenzhenica</name>
    <dbReference type="NCBI Taxonomy" id="1088818"/>
    <lineage>
        <taxon>Eukaryota</taxon>
        <taxon>Viridiplantae</taxon>
        <taxon>Streptophyta</taxon>
        <taxon>Embryophyta</taxon>
        <taxon>Tracheophyta</taxon>
        <taxon>Spermatophyta</taxon>
        <taxon>Magnoliopsida</taxon>
        <taxon>Liliopsida</taxon>
        <taxon>Asparagales</taxon>
        <taxon>Orchidaceae</taxon>
        <taxon>Apostasioideae</taxon>
        <taxon>Apostasia</taxon>
    </lineage>
</organism>
<dbReference type="OrthoDB" id="1858139at2759"/>
<dbReference type="PANTHER" id="PTHR31549:SF80">
    <property type="entry name" value="OS12G0481000 PROTEIN"/>
    <property type="match status" value="1"/>
</dbReference>
<dbReference type="STRING" id="1088818.A0A2I0AW15"/>